<comment type="cofactor">
    <cofactor evidence="1">
        <name>Fe(3+)</name>
        <dbReference type="ChEBI" id="CHEBI:29034"/>
    </cofactor>
</comment>
<dbReference type="AlphaFoldDB" id="A0A967EXT7"/>
<dbReference type="PROSITE" id="PS00083">
    <property type="entry name" value="INTRADIOL_DIOXYGENAS"/>
    <property type="match status" value="1"/>
</dbReference>
<dbReference type="Pfam" id="PF00775">
    <property type="entry name" value="Dioxygenase_C"/>
    <property type="match status" value="1"/>
</dbReference>
<evidence type="ECO:0000256" key="1">
    <source>
        <dbReference type="ARBA" id="ARBA00001965"/>
    </source>
</evidence>
<proteinExistence type="inferred from homology"/>
<dbReference type="InterPro" id="IPR007535">
    <property type="entry name" value="Catechol_dOase_N"/>
</dbReference>
<evidence type="ECO:0000313" key="9">
    <source>
        <dbReference type="Proteomes" id="UP000761264"/>
    </source>
</evidence>
<reference evidence="8" key="1">
    <citation type="submission" date="2020-03" db="EMBL/GenBank/DDBJ databases">
        <title>Genome of Pelagibius litoralis DSM 21314T.</title>
        <authorList>
            <person name="Wang G."/>
        </authorList>
    </citation>
    <scope>NUCLEOTIDE SEQUENCE</scope>
    <source>
        <strain evidence="8">DSM 21314</strain>
    </source>
</reference>
<dbReference type="InterPro" id="IPR000627">
    <property type="entry name" value="Intradiol_dOase_C"/>
</dbReference>
<dbReference type="InterPro" id="IPR050770">
    <property type="entry name" value="Intradiol_RC_Dioxygenase"/>
</dbReference>
<dbReference type="Pfam" id="PF04444">
    <property type="entry name" value="Dioxygenase_N"/>
    <property type="match status" value="1"/>
</dbReference>
<name>A0A967EXT7_9PROT</name>
<evidence type="ECO:0000256" key="6">
    <source>
        <dbReference type="ARBA" id="ARBA00023004"/>
    </source>
</evidence>
<dbReference type="GO" id="GO:0008199">
    <property type="term" value="F:ferric iron binding"/>
    <property type="evidence" value="ECO:0007669"/>
    <property type="project" value="InterPro"/>
</dbReference>
<dbReference type="GO" id="GO:0009712">
    <property type="term" value="P:catechol-containing compound metabolic process"/>
    <property type="evidence" value="ECO:0007669"/>
    <property type="project" value="InterPro"/>
</dbReference>
<comment type="similarity">
    <text evidence="2">Belongs to the intradiol ring-cleavage dioxygenase family.</text>
</comment>
<dbReference type="Gene3D" id="2.60.130.10">
    <property type="entry name" value="Aromatic compound dioxygenase"/>
    <property type="match status" value="1"/>
</dbReference>
<keyword evidence="6" id="KW-0408">Iron</keyword>
<protein>
    <submittedName>
        <fullName evidence="8">Hydroxyquinol 1,2-dioxygenase</fullName>
    </submittedName>
</protein>
<dbReference type="PANTHER" id="PTHR33711">
    <property type="entry name" value="DIOXYGENASE, PUTATIVE (AFU_ORTHOLOGUE AFUA_2G02910)-RELATED"/>
    <property type="match status" value="1"/>
</dbReference>
<accession>A0A967EXT7</accession>
<dbReference type="PANTHER" id="PTHR33711:SF7">
    <property type="entry name" value="INTRADIOL RING-CLEAVAGE DIOXYGENASES DOMAIN-CONTAINING PROTEIN-RELATED"/>
    <property type="match status" value="1"/>
</dbReference>
<evidence type="ECO:0000256" key="5">
    <source>
        <dbReference type="ARBA" id="ARBA00023002"/>
    </source>
</evidence>
<dbReference type="RefSeq" id="WP_167224933.1">
    <property type="nucleotide sequence ID" value="NZ_JAAQPH010000008.1"/>
</dbReference>
<dbReference type="GO" id="GO:0018576">
    <property type="term" value="F:catechol 1,2-dioxygenase activity"/>
    <property type="evidence" value="ECO:0007669"/>
    <property type="project" value="InterPro"/>
</dbReference>
<evidence type="ECO:0000259" key="7">
    <source>
        <dbReference type="PROSITE" id="PS00083"/>
    </source>
</evidence>
<dbReference type="SUPFAM" id="SSF49482">
    <property type="entry name" value="Aromatic compound dioxygenase"/>
    <property type="match status" value="1"/>
</dbReference>
<organism evidence="8 9">
    <name type="scientific">Pelagibius litoralis</name>
    <dbReference type="NCBI Taxonomy" id="374515"/>
    <lineage>
        <taxon>Bacteria</taxon>
        <taxon>Pseudomonadati</taxon>
        <taxon>Pseudomonadota</taxon>
        <taxon>Alphaproteobacteria</taxon>
        <taxon>Rhodospirillales</taxon>
        <taxon>Rhodovibrionaceae</taxon>
        <taxon>Pelagibius</taxon>
    </lineage>
</organism>
<evidence type="ECO:0000256" key="4">
    <source>
        <dbReference type="ARBA" id="ARBA00022964"/>
    </source>
</evidence>
<sequence>MRNVTKENITDVFMGYFGKDTDPRLLEIMQSLANHLHAFAVETKLTHAEWQKGIAFLEWAGDISDKERHEFVLLSDVLGLSSLVDMVNSVPDGTSSSVLGPFHITGAPPLSIGGDMKRDYEGEILLVEGFVKDPDGEPIAGAELDIWQTAPNGLYSSQDPAQETYSFHGIQTTDADGRYAFTTVKPVSYTVPTDGPAGEILNATGRHPWRPSHLHFIVKAEGHRPLVTEVFPDDDPYLDEDTVFGVRDDLVMTYVEQPAGSFPAGFDLSGKVDGPYLRVDFDLVLTRLPAARRNP</sequence>
<keyword evidence="4" id="KW-0223">Dioxygenase</keyword>
<keyword evidence="5" id="KW-0560">Oxidoreductase</keyword>
<comment type="caution">
    <text evidence="8">The sequence shown here is derived from an EMBL/GenBank/DDBJ whole genome shotgun (WGS) entry which is preliminary data.</text>
</comment>
<evidence type="ECO:0000313" key="8">
    <source>
        <dbReference type="EMBL" id="NIA69401.1"/>
    </source>
</evidence>
<keyword evidence="9" id="KW-1185">Reference proteome</keyword>
<feature type="domain" description="Intradiol ring-cleavage dioxygenases" evidence="7">
    <location>
        <begin position="127"/>
        <end position="155"/>
    </location>
</feature>
<dbReference type="Proteomes" id="UP000761264">
    <property type="component" value="Unassembled WGS sequence"/>
</dbReference>
<keyword evidence="3" id="KW-0479">Metal-binding</keyword>
<evidence type="ECO:0000256" key="3">
    <source>
        <dbReference type="ARBA" id="ARBA00022723"/>
    </source>
</evidence>
<dbReference type="InterPro" id="IPR015889">
    <property type="entry name" value="Intradiol_dOase_core"/>
</dbReference>
<evidence type="ECO:0000256" key="2">
    <source>
        <dbReference type="ARBA" id="ARBA00007825"/>
    </source>
</evidence>
<gene>
    <name evidence="8" type="ORF">HBA54_12440</name>
</gene>
<dbReference type="EMBL" id="JAAQPH010000008">
    <property type="protein sequence ID" value="NIA69401.1"/>
    <property type="molecule type" value="Genomic_DNA"/>
</dbReference>